<keyword evidence="4" id="KW-1185">Reference proteome</keyword>
<feature type="signal peptide" evidence="2">
    <location>
        <begin position="1"/>
        <end position="19"/>
    </location>
</feature>
<evidence type="ECO:0000313" key="3">
    <source>
        <dbReference type="EMBL" id="KAG5675355.1"/>
    </source>
</evidence>
<feature type="compositionally biased region" description="Basic and acidic residues" evidence="1">
    <location>
        <begin position="315"/>
        <end position="326"/>
    </location>
</feature>
<sequence>MHLKLLLLSLLLLIEISFSYEIHKNYDQVRNYQAKQQPRPKVIKVKSGDSKIKKYKRDHSDNVKGELKPKSRAEIYNIKKLSFHGRNSPNAEPLVGENTTYYYQNPEKFTTTSKPMYSKPIQRNDYYIPVSQHKSSNPIKKSVSPSVENQVITPESRYVPHSEKFHPLMKPSPINVMPTEPPSFDTIRNYVSYLKMRRNKFFSDFEDDDVIEEEKPIPVLSLPKISIPFGGEIDYFKEREKELAREEHLRNQFSPDDFGQNDRISEVDLPPYQEIHDENVNNESEITSSNKYNGNVDDDDDSIDEEEIDNNASKSIKEGQEYYDGREDYDDGAEEESRKKENFVPFRLYAQVRHMEADHHEEPNKKNIKEKISLAKKNIYYKEEGYEDKQYDHGDDKINYNFDEKIKDLTPHKNIHLRVKRAATNVDESFDVSKLPIALAYIKKSELPKLTGAKLLKHLDELLKNSSVYLDDDDNSPRPVKITKPKSSQKFPNYNAPETVLSQMSAHRYSENLKNYPHHKESLYKFKNIKQCDEIEEDIYPVPIEAETEHKRTKFNNKPKRLNGLGDKIQCLREKYFGDPFENPLFHEDEYVEATIPIPVAVNHNLSRQANPLITVYDDVINNIRSGFLDEFKKKREAEDALKVASEQISVKAEQTIKIPNFSAVNTVGSNFPLFDINNFLPKFKGTINHDLIDDLDNLDDAKLEEEGSAAAELLKINKQQLLLENDKLKNSQYKTAKVTEKPKVKRNNKHINSDFIEDISPPLPPTLKQTTIRSIQAVKSIKTPQLSVQKHRRFIPNNIPYQSKHISTIYLPQKPATKTTYRFKLL</sequence>
<feature type="region of interest" description="Disordered" evidence="1">
    <location>
        <begin position="277"/>
        <end position="338"/>
    </location>
</feature>
<organism evidence="3 4">
    <name type="scientific">Polypedilum vanderplanki</name>
    <name type="common">Sleeping chironomid midge</name>
    <dbReference type="NCBI Taxonomy" id="319348"/>
    <lineage>
        <taxon>Eukaryota</taxon>
        <taxon>Metazoa</taxon>
        <taxon>Ecdysozoa</taxon>
        <taxon>Arthropoda</taxon>
        <taxon>Hexapoda</taxon>
        <taxon>Insecta</taxon>
        <taxon>Pterygota</taxon>
        <taxon>Neoptera</taxon>
        <taxon>Endopterygota</taxon>
        <taxon>Diptera</taxon>
        <taxon>Nematocera</taxon>
        <taxon>Chironomoidea</taxon>
        <taxon>Chironomidae</taxon>
        <taxon>Chironominae</taxon>
        <taxon>Polypedilum</taxon>
        <taxon>Polypedilum</taxon>
    </lineage>
</organism>
<feature type="chain" id="PRO_5039915384" evidence="2">
    <location>
        <begin position="20"/>
        <end position="827"/>
    </location>
</feature>
<proteinExistence type="predicted"/>
<gene>
    <name evidence="3" type="ORF">PVAND_005264</name>
</gene>
<feature type="compositionally biased region" description="Acidic residues" evidence="1">
    <location>
        <begin position="296"/>
        <end position="309"/>
    </location>
</feature>
<feature type="region of interest" description="Disordered" evidence="1">
    <location>
        <begin position="468"/>
        <end position="494"/>
    </location>
</feature>
<name>A0A9J6C0L2_POLVA</name>
<feature type="compositionally biased region" description="Polar residues" evidence="1">
    <location>
        <begin position="281"/>
        <end position="293"/>
    </location>
</feature>
<keyword evidence="2" id="KW-0732">Signal</keyword>
<evidence type="ECO:0000313" key="4">
    <source>
        <dbReference type="Proteomes" id="UP001107558"/>
    </source>
</evidence>
<reference evidence="3" key="1">
    <citation type="submission" date="2021-03" db="EMBL/GenBank/DDBJ databases">
        <title>Chromosome level genome of the anhydrobiotic midge Polypedilum vanderplanki.</title>
        <authorList>
            <person name="Yoshida Y."/>
            <person name="Kikawada T."/>
            <person name="Gusev O."/>
        </authorList>
    </citation>
    <scope>NUCLEOTIDE SEQUENCE</scope>
    <source>
        <strain evidence="3">NIAS01</strain>
        <tissue evidence="3">Whole body or cell culture</tissue>
    </source>
</reference>
<dbReference type="OrthoDB" id="6915407at2759"/>
<comment type="caution">
    <text evidence="3">The sequence shown here is derived from an EMBL/GenBank/DDBJ whole genome shotgun (WGS) entry which is preliminary data.</text>
</comment>
<dbReference type="AlphaFoldDB" id="A0A9J6C0L2"/>
<protein>
    <submittedName>
        <fullName evidence="3">Uncharacterized protein</fullName>
    </submittedName>
</protein>
<dbReference type="EMBL" id="JADBJN010000002">
    <property type="protein sequence ID" value="KAG5675355.1"/>
    <property type="molecule type" value="Genomic_DNA"/>
</dbReference>
<dbReference type="Proteomes" id="UP001107558">
    <property type="component" value="Chromosome 2"/>
</dbReference>
<evidence type="ECO:0000256" key="1">
    <source>
        <dbReference type="SAM" id="MobiDB-lite"/>
    </source>
</evidence>
<accession>A0A9J6C0L2</accession>
<evidence type="ECO:0000256" key="2">
    <source>
        <dbReference type="SAM" id="SignalP"/>
    </source>
</evidence>